<feature type="transmembrane region" description="Helical" evidence="8">
    <location>
        <begin position="120"/>
        <end position="137"/>
    </location>
</feature>
<comment type="caution">
    <text evidence="8">Lacks conserved residue(s) required for the propagation of feature annotation.</text>
</comment>
<feature type="domain" description="ABC transmembrane type-2" evidence="9">
    <location>
        <begin position="45"/>
        <end position="273"/>
    </location>
</feature>
<feature type="transmembrane region" description="Helical" evidence="8">
    <location>
        <begin position="196"/>
        <end position="216"/>
    </location>
</feature>
<feature type="transmembrane region" description="Helical" evidence="8">
    <location>
        <begin position="85"/>
        <end position="108"/>
    </location>
</feature>
<keyword evidence="11" id="KW-1185">Reference proteome</keyword>
<dbReference type="PANTHER" id="PTHR30413">
    <property type="entry name" value="INNER MEMBRANE TRANSPORT PERMEASE"/>
    <property type="match status" value="1"/>
</dbReference>
<evidence type="ECO:0000256" key="3">
    <source>
        <dbReference type="ARBA" id="ARBA00022448"/>
    </source>
</evidence>
<evidence type="ECO:0000256" key="5">
    <source>
        <dbReference type="ARBA" id="ARBA00022692"/>
    </source>
</evidence>
<protein>
    <recommendedName>
        <fullName evidence="8">Transport permease protein</fullName>
    </recommendedName>
</protein>
<evidence type="ECO:0000256" key="1">
    <source>
        <dbReference type="ARBA" id="ARBA00004651"/>
    </source>
</evidence>
<dbReference type="InterPro" id="IPR013525">
    <property type="entry name" value="ABC2_TM"/>
</dbReference>
<evidence type="ECO:0000259" key="9">
    <source>
        <dbReference type="PROSITE" id="PS51012"/>
    </source>
</evidence>
<evidence type="ECO:0000256" key="7">
    <source>
        <dbReference type="ARBA" id="ARBA00023136"/>
    </source>
</evidence>
<keyword evidence="3 8" id="KW-0813">Transport</keyword>
<comment type="subcellular location">
    <subcellularLocation>
        <location evidence="1 8">Cell membrane</location>
        <topology evidence="1 8">Multi-pass membrane protein</topology>
    </subcellularLocation>
</comment>
<evidence type="ECO:0000256" key="8">
    <source>
        <dbReference type="RuleBase" id="RU361157"/>
    </source>
</evidence>
<dbReference type="Proteomes" id="UP001576780">
    <property type="component" value="Unassembled WGS sequence"/>
</dbReference>
<keyword evidence="5 8" id="KW-0812">Transmembrane</keyword>
<keyword evidence="4 8" id="KW-1003">Cell membrane</keyword>
<accession>A0ABV4WEQ1</accession>
<proteinExistence type="inferred from homology"/>
<dbReference type="Pfam" id="PF01061">
    <property type="entry name" value="ABC2_membrane"/>
    <property type="match status" value="1"/>
</dbReference>
<sequence>MRGIAQQAERLSNKLPINALWRAKLDLLRALVIRDLEARHKGSILGNLWPLLNQLSQLLIYTYVFSIVLKVKLPLHGLPENNLSFGIWIFAGLIPWNAFVGGLLPAANSVINQPNLVKKVVFPLALLPLVPVFSAFVESTLGMMSLIVLVALTTKTIHLTLWLLPLIWIPQLLLTAGLSYLVAGLTVFLRDIPQTLVVLTNLWFYLTPIVYPITVIPERFRQWVFWLNPMTTIAEVYRELILSGTIKHLGEWGMVSLFSLIVFYGGLSVYRRLRSAFADVL</sequence>
<feature type="transmembrane region" description="Helical" evidence="8">
    <location>
        <begin position="168"/>
        <end position="189"/>
    </location>
</feature>
<name>A0ABV4WEQ1_9CYAN</name>
<dbReference type="PANTHER" id="PTHR30413:SF10">
    <property type="entry name" value="CAPSULE POLYSACCHARIDE EXPORT INNER-MEMBRANE PROTEIN CTRC"/>
    <property type="match status" value="1"/>
</dbReference>
<evidence type="ECO:0000256" key="4">
    <source>
        <dbReference type="ARBA" id="ARBA00022475"/>
    </source>
</evidence>
<dbReference type="RefSeq" id="WP_413276018.1">
    <property type="nucleotide sequence ID" value="NZ_JBHFNT010000035.1"/>
</dbReference>
<dbReference type="InterPro" id="IPR047817">
    <property type="entry name" value="ABC2_TM_bact-type"/>
</dbReference>
<comment type="caution">
    <text evidence="10">The sequence shown here is derived from an EMBL/GenBank/DDBJ whole genome shotgun (WGS) entry which is preliminary data.</text>
</comment>
<dbReference type="EMBL" id="JBHFNT010000035">
    <property type="protein sequence ID" value="MFB2833550.1"/>
    <property type="molecule type" value="Genomic_DNA"/>
</dbReference>
<comment type="similarity">
    <text evidence="2 8">Belongs to the ABC-2 integral membrane protein family.</text>
</comment>
<evidence type="ECO:0000313" key="11">
    <source>
        <dbReference type="Proteomes" id="UP001576780"/>
    </source>
</evidence>
<dbReference type="PROSITE" id="PS51012">
    <property type="entry name" value="ABC_TM2"/>
    <property type="match status" value="1"/>
</dbReference>
<evidence type="ECO:0000256" key="6">
    <source>
        <dbReference type="ARBA" id="ARBA00022989"/>
    </source>
</evidence>
<keyword evidence="6 8" id="KW-1133">Transmembrane helix</keyword>
<evidence type="ECO:0000313" key="10">
    <source>
        <dbReference type="EMBL" id="MFB2833550.1"/>
    </source>
</evidence>
<organism evidence="10 11">
    <name type="scientific">Floridaenema evergladense BLCC-F167</name>
    <dbReference type="NCBI Taxonomy" id="3153639"/>
    <lineage>
        <taxon>Bacteria</taxon>
        <taxon>Bacillati</taxon>
        <taxon>Cyanobacteriota</taxon>
        <taxon>Cyanophyceae</taxon>
        <taxon>Oscillatoriophycideae</taxon>
        <taxon>Aerosakkonematales</taxon>
        <taxon>Aerosakkonemataceae</taxon>
        <taxon>Floridanema</taxon>
        <taxon>Floridanema evergladense</taxon>
    </lineage>
</organism>
<evidence type="ECO:0000256" key="2">
    <source>
        <dbReference type="ARBA" id="ARBA00007783"/>
    </source>
</evidence>
<feature type="transmembrane region" description="Helical" evidence="8">
    <location>
        <begin position="252"/>
        <end position="270"/>
    </location>
</feature>
<gene>
    <name evidence="10" type="ORF">ACE1CA_03355</name>
</gene>
<keyword evidence="7 8" id="KW-0472">Membrane</keyword>
<reference evidence="10 11" key="1">
    <citation type="submission" date="2024-09" db="EMBL/GenBank/DDBJ databases">
        <title>Floridaenema gen nov. (Aerosakkonemataceae, Aerosakkonematales ord. nov., Cyanobacteria) from benthic tropical and subtropical fresh waters, with the description of four new species.</title>
        <authorList>
            <person name="Moretto J.A."/>
            <person name="Berthold D.E."/>
            <person name="Lefler F.W."/>
            <person name="Huang I.-S."/>
            <person name="Laughinghouse H. IV."/>
        </authorList>
    </citation>
    <scope>NUCLEOTIDE SEQUENCE [LARGE SCALE GENOMIC DNA]</scope>
    <source>
        <strain evidence="10 11">BLCC-F167</strain>
    </source>
</reference>